<dbReference type="SUPFAM" id="SSF49723">
    <property type="entry name" value="Lipase/lipooxygenase domain (PLAT/LH2 domain)"/>
    <property type="match status" value="1"/>
</dbReference>
<dbReference type="GO" id="GO:0005886">
    <property type="term" value="C:plasma membrane"/>
    <property type="evidence" value="ECO:0007669"/>
    <property type="project" value="TreeGrafter"/>
</dbReference>
<feature type="transmembrane region" description="Helical" evidence="8">
    <location>
        <begin position="1328"/>
        <end position="1350"/>
    </location>
</feature>
<evidence type="ECO:0000256" key="4">
    <source>
        <dbReference type="ARBA" id="ARBA00022737"/>
    </source>
</evidence>
<keyword evidence="12" id="KW-1185">Reference proteome</keyword>
<keyword evidence="3 8" id="KW-0812">Transmembrane</keyword>
<dbReference type="GO" id="GO:0006816">
    <property type="term" value="P:calcium ion transport"/>
    <property type="evidence" value="ECO:0007669"/>
    <property type="project" value="TreeGrafter"/>
</dbReference>
<keyword evidence="4" id="KW-0677">Repeat</keyword>
<keyword evidence="13" id="KW-0675">Receptor</keyword>
<evidence type="ECO:0000256" key="6">
    <source>
        <dbReference type="ARBA" id="ARBA00023136"/>
    </source>
</evidence>
<evidence type="ECO:0000256" key="7">
    <source>
        <dbReference type="PROSITE-ProRule" id="PRU00152"/>
    </source>
</evidence>
<feature type="domain" description="REJ" evidence="11">
    <location>
        <begin position="157"/>
        <end position="861"/>
    </location>
</feature>
<dbReference type="PANTHER" id="PTHR46730:SF1">
    <property type="entry name" value="PLAT DOMAIN-CONTAINING PROTEIN"/>
    <property type="match status" value="1"/>
</dbReference>
<organism evidence="12 13">
    <name type="scientific">Drosophila suzukii</name>
    <name type="common">Spotted-wing drosophila fruit fly</name>
    <dbReference type="NCBI Taxonomy" id="28584"/>
    <lineage>
        <taxon>Eukaryota</taxon>
        <taxon>Metazoa</taxon>
        <taxon>Ecdysozoa</taxon>
        <taxon>Arthropoda</taxon>
        <taxon>Hexapoda</taxon>
        <taxon>Insecta</taxon>
        <taxon>Pterygota</taxon>
        <taxon>Neoptera</taxon>
        <taxon>Endopterygota</taxon>
        <taxon>Diptera</taxon>
        <taxon>Brachycera</taxon>
        <taxon>Muscomorpha</taxon>
        <taxon>Ephydroidea</taxon>
        <taxon>Drosophilidae</taxon>
        <taxon>Drosophila</taxon>
        <taxon>Sophophora</taxon>
    </lineage>
</organism>
<feature type="transmembrane region" description="Helical" evidence="8">
    <location>
        <begin position="1288"/>
        <end position="1308"/>
    </location>
</feature>
<evidence type="ECO:0000256" key="8">
    <source>
        <dbReference type="SAM" id="Phobius"/>
    </source>
</evidence>
<feature type="chain" id="PRO_5046293039" evidence="9">
    <location>
        <begin position="23"/>
        <end position="1353"/>
    </location>
</feature>
<accession>A0AB40A0T3</accession>
<evidence type="ECO:0000259" key="10">
    <source>
        <dbReference type="PROSITE" id="PS50095"/>
    </source>
</evidence>
<sequence length="1353" mass="157562">MSINQKIFVLLLLNLTIPFVKANELREANIKIYCNEYVPFGRQTHVVITMEILPVNSTITIWFSTPDYLLAYFEVGYVAKEMPPKFEKTSSISNNLSYFGIKTEIKPDYEEGYYANLTATFWTAGNTELTLLGRIKPIRIFDVIQIVSIEVSLPQHCSPQLTMLACSDPQSPKQVLITRGFLINAQFLEDCDLKVNGIYNWSLRDAVGLTQFASYSTYSPYLNIRPFTLRFFTPYELWRNLYVLRVEGKSNGLQFGARCYLKIVMGQVKALILGGRTKRAQQSDQLWMNGSMSYDFSKRSGDIQFLNYNWNCYSFDDNRNRFCHRNISSVAVFSIPANSLKLNCRYIFRLQVIRDNNPNVSSQAMQVITMTKYKVLQVTIECVRNCQRDYFIPNAKVHLLSRCLNCGSQNIKSKWFIDGQLVVSSNELVMYIRISSNVTRINLVVSSEDGQYGRMSKILIKNPRPSGGTCSIYPKEGHEAVTPFFPCCRNFVSLNHPIEYWYYVGPVLLGTCLDCNCEVYLPVTDIIKVLVCDALYACHTTWIKVKINALQNIPHNIPKLLEQGLLHRYLQTVQSIMQHLHNTDSGIVLLRNFTAIHPQSRSSLARLANLTLTLAHRLYPSDQKKDNLLSMMVSKINDNFEEIYLDDDVHFLTEQPFINIRLACLEVYEAMQALCKRTSRPPWPIYNKYYRAYGKLKEPLYKKLIARTQTMENKKDIFPWTFWLKSTWEKERLYRHLNYLPHNIYRTDLGEKREMAQSAVALDIQCFKTFPKKFIRVLTSDHFQWVLVPPAVFVDVMGTNKGRVCLKVVSIKQELNWWYPLEKKPSSLVLSVRIYKNEDKFTIPINLNNSRIHFRTINTYHNESLVKLRNKSKSKKNSSRTDHVHKAGIYVDCMRQGKLRSIRSVRIYRIVLMEHSVLAVHFTKATHRLQVVVKLRRKPLFREISSSKCIVPARTKSKIILLRNNCHGALRGYLALRVASNISIRNSPNTPVKNGPATFAFAFQIRSCESWLYSSDPEKQHWVHYGCFPTMTLSVKKGVRCKCNILGTYTNYLYYIPSIEVPDSVYTEAQMNYFIVAFYIILFSIILLWILWLYIYRNRLPSKTIFIPEFELKDETTEELHDLVISLRTGGRLNSGTTASLELVLYDPLNQERKITVVQDPEHIFLKPNTTLYLWIRTRDIRIPTQVLISHNSAGRFPSWFLRRIEVNDIQTHETQVFVARQFIEKKKLLLSSSLIYKQGDVRFFDSWKGRFYMHFEMLWINWSLWQPVTGNWRESTLYPYMTRGKRFCVFVSKQMVNLAVCASYFGLTTTESLQLFRSKFLNYKDLVVLSIMCCFLDIFLSFLFAAVNWKCC</sequence>
<feature type="transmembrane region" description="Helical" evidence="8">
    <location>
        <begin position="1073"/>
        <end position="1095"/>
    </location>
</feature>
<dbReference type="Gene3D" id="2.60.60.20">
    <property type="entry name" value="PLAT/LH2 domain"/>
    <property type="match status" value="1"/>
</dbReference>
<dbReference type="GO" id="GO:0005261">
    <property type="term" value="F:monoatomic cation channel activity"/>
    <property type="evidence" value="ECO:0007669"/>
    <property type="project" value="TreeGrafter"/>
</dbReference>
<dbReference type="InterPro" id="IPR036392">
    <property type="entry name" value="PLAT/LH2_dom_sf"/>
</dbReference>
<comment type="subcellular location">
    <subcellularLocation>
        <location evidence="1">Membrane</location>
        <topology evidence="1">Multi-pass membrane protein</topology>
    </subcellularLocation>
</comment>
<evidence type="ECO:0000313" key="12">
    <source>
        <dbReference type="Proteomes" id="UP001652628"/>
    </source>
</evidence>
<dbReference type="PANTHER" id="PTHR46730">
    <property type="entry name" value="POLYCYSTIN-1"/>
    <property type="match status" value="1"/>
</dbReference>
<comment type="similarity">
    <text evidence="2">Belongs to the polycystin family.</text>
</comment>
<dbReference type="Pfam" id="PF02010">
    <property type="entry name" value="REJ"/>
    <property type="match status" value="1"/>
</dbReference>
<dbReference type="RefSeq" id="XP_036669234.3">
    <property type="nucleotide sequence ID" value="XM_036813339.3"/>
</dbReference>
<comment type="caution">
    <text evidence="7">Lacks conserved residue(s) required for the propagation of feature annotation.</text>
</comment>
<evidence type="ECO:0000256" key="1">
    <source>
        <dbReference type="ARBA" id="ARBA00004141"/>
    </source>
</evidence>
<proteinExistence type="inferred from homology"/>
<evidence type="ECO:0000313" key="13">
    <source>
        <dbReference type="RefSeq" id="XP_036669234.3"/>
    </source>
</evidence>
<dbReference type="InterPro" id="IPR001024">
    <property type="entry name" value="PLAT/LH2_dom"/>
</dbReference>
<feature type="domain" description="PLAT" evidence="10">
    <location>
        <begin position="1121"/>
        <end position="1238"/>
    </location>
</feature>
<dbReference type="InterPro" id="IPR014010">
    <property type="entry name" value="REJ_dom"/>
</dbReference>
<dbReference type="GeneID" id="108009826"/>
<dbReference type="PROSITE" id="PS51111">
    <property type="entry name" value="REJ"/>
    <property type="match status" value="1"/>
</dbReference>
<keyword evidence="5 8" id="KW-1133">Transmembrane helix</keyword>
<evidence type="ECO:0000259" key="11">
    <source>
        <dbReference type="PROSITE" id="PS51111"/>
    </source>
</evidence>
<keyword evidence="6 8" id="KW-0472">Membrane</keyword>
<gene>
    <name evidence="13" type="primary">LOC108009826</name>
</gene>
<keyword evidence="9" id="KW-0732">Signal</keyword>
<evidence type="ECO:0000256" key="5">
    <source>
        <dbReference type="ARBA" id="ARBA00022989"/>
    </source>
</evidence>
<feature type="signal peptide" evidence="9">
    <location>
        <begin position="1"/>
        <end position="22"/>
    </location>
</feature>
<dbReference type="InterPro" id="IPR002859">
    <property type="entry name" value="PKD/REJ-like"/>
</dbReference>
<protein>
    <submittedName>
        <fullName evidence="13">Polycystin family receptor for egg jelly isoform X1</fullName>
    </submittedName>
</protein>
<evidence type="ECO:0000256" key="3">
    <source>
        <dbReference type="ARBA" id="ARBA00022692"/>
    </source>
</evidence>
<evidence type="ECO:0000256" key="9">
    <source>
        <dbReference type="SAM" id="SignalP"/>
    </source>
</evidence>
<evidence type="ECO:0000256" key="2">
    <source>
        <dbReference type="ARBA" id="ARBA00007200"/>
    </source>
</evidence>
<name>A0AB40A0T3_DROSZ</name>
<dbReference type="PROSITE" id="PS50095">
    <property type="entry name" value="PLAT"/>
    <property type="match status" value="1"/>
</dbReference>
<reference evidence="13" key="1">
    <citation type="submission" date="2025-08" db="UniProtKB">
        <authorList>
            <consortium name="RefSeq"/>
        </authorList>
    </citation>
    <scope>IDENTIFICATION</scope>
</reference>
<dbReference type="Proteomes" id="UP001652628">
    <property type="component" value="Chromosome 2R"/>
</dbReference>